<reference evidence="2" key="1">
    <citation type="submission" date="2019-05" db="EMBL/GenBank/DDBJ databases">
        <authorList>
            <consortium name="Pathogen Informatics"/>
        </authorList>
    </citation>
    <scope>NUCLEOTIDE SEQUENCE [LARGE SCALE GENOMIC DNA]</scope>
    <source>
        <strain evidence="2">NCTC12965</strain>
    </source>
</reference>
<proteinExistence type="predicted"/>
<organism evidence="2">
    <name type="scientific">Serratia fonticola</name>
    <dbReference type="NCBI Taxonomy" id="47917"/>
    <lineage>
        <taxon>Bacteria</taxon>
        <taxon>Pseudomonadati</taxon>
        <taxon>Pseudomonadota</taxon>
        <taxon>Gammaproteobacteria</taxon>
        <taxon>Enterobacterales</taxon>
        <taxon>Yersiniaceae</taxon>
        <taxon>Serratia</taxon>
    </lineage>
</organism>
<sequence length="134" mass="14603">MSAITKDVRICLFNQHMHQGSFAATCCGKDPYTLPNATSDQAVNSPNPQYKMGFVFRLDPCMTEEKRQSLVAPVLPISCSVVSLSTTCPEGSNTHPNKEELSIAINELPVGQITASRDKPLASPIRLNTKSDHD</sequence>
<evidence type="ECO:0000256" key="1">
    <source>
        <dbReference type="SAM" id="MobiDB-lite"/>
    </source>
</evidence>
<evidence type="ECO:0000313" key="2">
    <source>
        <dbReference type="EMBL" id="VTR36751.1"/>
    </source>
</evidence>
<name>A0A4U9V2U8_SERFO</name>
<protein>
    <submittedName>
        <fullName evidence="2">Uncharacterized protein</fullName>
    </submittedName>
</protein>
<feature type="region of interest" description="Disordered" evidence="1">
    <location>
        <begin position="115"/>
        <end position="134"/>
    </location>
</feature>
<accession>A0A4U9V2U8</accession>
<dbReference type="AlphaFoldDB" id="A0A4U9V2U8"/>
<dbReference type="EMBL" id="CABEEZ010000089">
    <property type="protein sequence ID" value="VTR36751.1"/>
    <property type="molecule type" value="Genomic_DNA"/>
</dbReference>
<gene>
    <name evidence="2" type="ORF">NCTC12965_03971</name>
</gene>